<keyword evidence="7" id="KW-1185">Reference proteome</keyword>
<dbReference type="EMBL" id="JBHSLF010000020">
    <property type="protein sequence ID" value="MFC5344415.1"/>
    <property type="molecule type" value="Genomic_DNA"/>
</dbReference>
<dbReference type="InterPro" id="IPR000792">
    <property type="entry name" value="Tscrpt_reg_LuxR_C"/>
</dbReference>
<dbReference type="Gene3D" id="3.40.50.2300">
    <property type="match status" value="1"/>
</dbReference>
<protein>
    <submittedName>
        <fullName evidence="6">LuxR C-terminal-related transcriptional regulator</fullName>
    </submittedName>
</protein>
<feature type="domain" description="HTH luxR-type" evidence="4">
    <location>
        <begin position="142"/>
        <end position="207"/>
    </location>
</feature>
<proteinExistence type="predicted"/>
<evidence type="ECO:0000256" key="1">
    <source>
        <dbReference type="ARBA" id="ARBA00022553"/>
    </source>
</evidence>
<comment type="caution">
    <text evidence="6">The sequence shown here is derived from an EMBL/GenBank/DDBJ whole genome shotgun (WGS) entry which is preliminary data.</text>
</comment>
<sequence>MRWIVLIVDDHPLVGEAFELSIRAAYPHIDVGRVASAAEAETFVRANASRIQLVLLDLMLPDATGFSALIRLQQLLPDRPIAIVSARADAHAVAMARTFGVASYLSKSAPVSELVNAVGAILRGESLFPADTKPPSPAAETFTKQLASLSATQLKVLTALADGRLNKQIAGDMNITEGTVKQHLSTIFKKLGVNNRSQAILAIRPYLNDMDQD</sequence>
<organism evidence="6 7">
    <name type="scientific">Brevundimonas staleyi</name>
    <dbReference type="NCBI Taxonomy" id="74326"/>
    <lineage>
        <taxon>Bacteria</taxon>
        <taxon>Pseudomonadati</taxon>
        <taxon>Pseudomonadota</taxon>
        <taxon>Alphaproteobacteria</taxon>
        <taxon>Caulobacterales</taxon>
        <taxon>Caulobacteraceae</taxon>
        <taxon>Brevundimonas</taxon>
    </lineage>
</organism>
<dbReference type="InterPro" id="IPR058245">
    <property type="entry name" value="NreC/VraR/RcsB-like_REC"/>
</dbReference>
<dbReference type="Pfam" id="PF00196">
    <property type="entry name" value="GerE"/>
    <property type="match status" value="1"/>
</dbReference>
<evidence type="ECO:0000259" key="5">
    <source>
        <dbReference type="PROSITE" id="PS50110"/>
    </source>
</evidence>
<keyword evidence="2" id="KW-0238">DNA-binding</keyword>
<dbReference type="CDD" id="cd06170">
    <property type="entry name" value="LuxR_C_like"/>
    <property type="match status" value="1"/>
</dbReference>
<dbReference type="SMART" id="SM00448">
    <property type="entry name" value="REC"/>
    <property type="match status" value="1"/>
</dbReference>
<evidence type="ECO:0000313" key="7">
    <source>
        <dbReference type="Proteomes" id="UP001596152"/>
    </source>
</evidence>
<evidence type="ECO:0000259" key="4">
    <source>
        <dbReference type="PROSITE" id="PS50043"/>
    </source>
</evidence>
<dbReference type="Pfam" id="PF00072">
    <property type="entry name" value="Response_reg"/>
    <property type="match status" value="1"/>
</dbReference>
<feature type="modified residue" description="4-aspartylphosphate" evidence="3">
    <location>
        <position position="57"/>
    </location>
</feature>
<evidence type="ECO:0000256" key="2">
    <source>
        <dbReference type="ARBA" id="ARBA00023125"/>
    </source>
</evidence>
<dbReference type="InterPro" id="IPR001789">
    <property type="entry name" value="Sig_transdc_resp-reg_receiver"/>
</dbReference>
<gene>
    <name evidence="6" type="ORF">ACFPIE_10840</name>
</gene>
<feature type="domain" description="Response regulatory" evidence="5">
    <location>
        <begin position="4"/>
        <end position="122"/>
    </location>
</feature>
<dbReference type="PRINTS" id="PR00038">
    <property type="entry name" value="HTHLUXR"/>
</dbReference>
<dbReference type="PROSITE" id="PS50043">
    <property type="entry name" value="HTH_LUXR_2"/>
    <property type="match status" value="1"/>
</dbReference>
<evidence type="ECO:0000313" key="6">
    <source>
        <dbReference type="EMBL" id="MFC5344415.1"/>
    </source>
</evidence>
<dbReference type="InterPro" id="IPR011006">
    <property type="entry name" value="CheY-like_superfamily"/>
</dbReference>
<dbReference type="Proteomes" id="UP001596152">
    <property type="component" value="Unassembled WGS sequence"/>
</dbReference>
<dbReference type="PROSITE" id="PS50110">
    <property type="entry name" value="RESPONSE_REGULATORY"/>
    <property type="match status" value="1"/>
</dbReference>
<dbReference type="CDD" id="cd17535">
    <property type="entry name" value="REC_NarL-like"/>
    <property type="match status" value="1"/>
</dbReference>
<name>A0ABW0FRW6_9CAUL</name>
<evidence type="ECO:0000256" key="3">
    <source>
        <dbReference type="PROSITE-ProRule" id="PRU00169"/>
    </source>
</evidence>
<dbReference type="SUPFAM" id="SSF46894">
    <property type="entry name" value="C-terminal effector domain of the bipartite response regulators"/>
    <property type="match status" value="1"/>
</dbReference>
<keyword evidence="1 3" id="KW-0597">Phosphoprotein</keyword>
<reference evidence="7" key="1">
    <citation type="journal article" date="2019" name="Int. J. Syst. Evol. Microbiol.">
        <title>The Global Catalogue of Microorganisms (GCM) 10K type strain sequencing project: providing services to taxonomists for standard genome sequencing and annotation.</title>
        <authorList>
            <consortium name="The Broad Institute Genomics Platform"/>
            <consortium name="The Broad Institute Genome Sequencing Center for Infectious Disease"/>
            <person name="Wu L."/>
            <person name="Ma J."/>
        </authorList>
    </citation>
    <scope>NUCLEOTIDE SEQUENCE [LARGE SCALE GENOMIC DNA]</scope>
    <source>
        <strain evidence="7">JCM 12125</strain>
    </source>
</reference>
<dbReference type="PANTHER" id="PTHR45566">
    <property type="entry name" value="HTH-TYPE TRANSCRIPTIONAL REGULATOR YHJB-RELATED"/>
    <property type="match status" value="1"/>
</dbReference>
<dbReference type="PANTHER" id="PTHR45566:SF1">
    <property type="entry name" value="HTH-TYPE TRANSCRIPTIONAL REGULATOR YHJB-RELATED"/>
    <property type="match status" value="1"/>
</dbReference>
<dbReference type="SMART" id="SM00421">
    <property type="entry name" value="HTH_LUXR"/>
    <property type="match status" value="1"/>
</dbReference>
<dbReference type="InterPro" id="IPR051015">
    <property type="entry name" value="EvgA-like"/>
</dbReference>
<dbReference type="SUPFAM" id="SSF52172">
    <property type="entry name" value="CheY-like"/>
    <property type="match status" value="1"/>
</dbReference>
<dbReference type="InterPro" id="IPR016032">
    <property type="entry name" value="Sig_transdc_resp-reg_C-effctor"/>
</dbReference>
<dbReference type="RefSeq" id="WP_374037022.1">
    <property type="nucleotide sequence ID" value="NZ_CP169082.1"/>
</dbReference>
<accession>A0ABW0FRW6</accession>